<dbReference type="SMART" id="SM00382">
    <property type="entry name" value="AAA"/>
    <property type="match status" value="1"/>
</dbReference>
<dbReference type="InterPro" id="IPR027417">
    <property type="entry name" value="P-loop_NTPase"/>
</dbReference>
<dbReference type="SUPFAM" id="SSF52540">
    <property type="entry name" value="P-loop containing nucleoside triphosphate hydrolases"/>
    <property type="match status" value="1"/>
</dbReference>
<dbReference type="Proteomes" id="UP000006426">
    <property type="component" value="Plasmid pmppla107"/>
</dbReference>
<geneLocation type="plasmid" evidence="3">
    <name>pmppla107</name>
</geneLocation>
<dbReference type="EMBL" id="CP031226">
    <property type="protein sequence ID" value="AXH60122.1"/>
    <property type="molecule type" value="Genomic_DNA"/>
</dbReference>
<dbReference type="GO" id="GO:0005524">
    <property type="term" value="F:ATP binding"/>
    <property type="evidence" value="ECO:0007669"/>
    <property type="project" value="InterPro"/>
</dbReference>
<reference evidence="2 3" key="1">
    <citation type="journal article" date="2011" name="PLoS Pathog.">
        <title>Dynamic evolution of pathogenicity revealed by sequencing and comparative genomics of 19 Pseudomonas syringae isolates.</title>
        <authorList>
            <person name="Baltrus D.A."/>
            <person name="Nishimura M.T."/>
            <person name="Romanchuk A."/>
            <person name="Chang J.H."/>
            <person name="Mukhtar M.S."/>
            <person name="Cherkis K."/>
            <person name="Roach J."/>
            <person name="Grant S.R."/>
            <person name="Jones C.D."/>
            <person name="Dangl J.L."/>
        </authorList>
    </citation>
    <scope>NUCLEOTIDE SEQUENCE [LARGE SCALE GENOMIC DNA]</scope>
    <source>
        <strain evidence="2 3">M301315</strain>
    </source>
</reference>
<dbReference type="InterPro" id="IPR003959">
    <property type="entry name" value="ATPase_AAA_core"/>
</dbReference>
<dbReference type="Pfam" id="PF00004">
    <property type="entry name" value="AAA"/>
    <property type="match status" value="1"/>
</dbReference>
<dbReference type="PANTHER" id="PTHR23077">
    <property type="entry name" value="AAA-FAMILY ATPASE"/>
    <property type="match status" value="1"/>
</dbReference>
<dbReference type="InterPro" id="IPR003593">
    <property type="entry name" value="AAA+_ATPase"/>
</dbReference>
<dbReference type="PANTHER" id="PTHR23077:SF198">
    <property type="entry name" value="ATP-DEPENDENT ZINC METALLOPROTEASE FTSH"/>
    <property type="match status" value="1"/>
</dbReference>
<accession>A0AAD0PWQ1</accession>
<organism evidence="2 3">
    <name type="scientific">Pseudomonas amygdali pv. lachrymans str. M301315</name>
    <dbReference type="NCBI Taxonomy" id="629260"/>
    <lineage>
        <taxon>Bacteria</taxon>
        <taxon>Pseudomonadati</taxon>
        <taxon>Pseudomonadota</taxon>
        <taxon>Gammaproteobacteria</taxon>
        <taxon>Pseudomonadales</taxon>
        <taxon>Pseudomonadaceae</taxon>
        <taxon>Pseudomonas</taxon>
        <taxon>Pseudomonas amygdali</taxon>
    </lineage>
</organism>
<dbReference type="RefSeq" id="WP_005742787.1">
    <property type="nucleotide sequence ID" value="NZ_CP031226.1"/>
</dbReference>
<evidence type="ECO:0000259" key="1">
    <source>
        <dbReference type="SMART" id="SM00382"/>
    </source>
</evidence>
<feature type="domain" description="AAA+ ATPase" evidence="1">
    <location>
        <begin position="124"/>
        <end position="256"/>
    </location>
</feature>
<protein>
    <submittedName>
        <fullName evidence="2">AAA family ATPase</fullName>
    </submittedName>
</protein>
<dbReference type="InterPro" id="IPR050168">
    <property type="entry name" value="AAA_ATPase_domain"/>
</dbReference>
<evidence type="ECO:0000313" key="2">
    <source>
        <dbReference type="EMBL" id="AXH60122.1"/>
    </source>
</evidence>
<proteinExistence type="predicted"/>
<dbReference type="GeneID" id="39474129"/>
<gene>
    <name evidence="2" type="ORF">PLA107_033470</name>
</gene>
<sequence>MTELDAAAVKKQRKASDASIINLLPKLVERMRWSDKDQLRQILSELSAKTELAYPAIHKRIEKELRFCMAPTELRSLPKNLVELCTPTLTLDDVVLDEGLMVDVKAIVEEHDRHDELAAFDLYPRHKVLLHGAPGNGKTMLAEALASALKIPFVKAKYSGLVDSHLGVTGRNIDTLMEYAASGPCLLFLDEFDCVAIDRSAAGDVTEMRRVTNQLLLSLDKLPPYCVFVAATNSEALIDKAVMRRFDFALAINAPDENLIQRLARKELDPSRTPGSDVIGLANRIDKIPLKNMNEVVFLCRRIRRDLVLNKGQGIEAILSKAENPDSE</sequence>
<name>A0AAD0PWQ1_PSEAV</name>
<dbReference type="GO" id="GO:0016887">
    <property type="term" value="F:ATP hydrolysis activity"/>
    <property type="evidence" value="ECO:0007669"/>
    <property type="project" value="InterPro"/>
</dbReference>
<dbReference type="Gene3D" id="3.40.50.300">
    <property type="entry name" value="P-loop containing nucleotide triphosphate hydrolases"/>
    <property type="match status" value="1"/>
</dbReference>
<dbReference type="CDD" id="cd19481">
    <property type="entry name" value="RecA-like_protease"/>
    <property type="match status" value="1"/>
</dbReference>
<dbReference type="AlphaFoldDB" id="A0AAD0PWQ1"/>
<keyword evidence="2" id="KW-0614">Plasmid</keyword>
<evidence type="ECO:0000313" key="3">
    <source>
        <dbReference type="Proteomes" id="UP000006426"/>
    </source>
</evidence>